<reference evidence="2" key="1">
    <citation type="journal article" date="2019" name="Int. J. Syst. Evol. Microbiol.">
        <title>The Global Catalogue of Microorganisms (GCM) 10K type strain sequencing project: providing services to taxonomists for standard genome sequencing and annotation.</title>
        <authorList>
            <consortium name="The Broad Institute Genomics Platform"/>
            <consortium name="The Broad Institute Genome Sequencing Center for Infectious Disease"/>
            <person name="Wu L."/>
            <person name="Ma J."/>
        </authorList>
    </citation>
    <scope>NUCLEOTIDE SEQUENCE [LARGE SCALE GENOMIC DNA]</scope>
    <source>
        <strain evidence="2">NBRC 105857</strain>
    </source>
</reference>
<proteinExistence type="predicted"/>
<dbReference type="Pfam" id="PF07394">
    <property type="entry name" value="DUF1501"/>
    <property type="match status" value="1"/>
</dbReference>
<evidence type="ECO:0000313" key="1">
    <source>
        <dbReference type="EMBL" id="GLR25416.1"/>
    </source>
</evidence>
<gene>
    <name evidence="1" type="ORF">GCM10007875_05040</name>
</gene>
<dbReference type="Proteomes" id="UP001156664">
    <property type="component" value="Unassembled WGS sequence"/>
</dbReference>
<comment type="caution">
    <text evidence="1">The sequence shown here is derived from an EMBL/GenBank/DDBJ whole genome shotgun (WGS) entry which is preliminary data.</text>
</comment>
<keyword evidence="2" id="KW-1185">Reference proteome</keyword>
<name>A0ABQ5YPM4_9BURK</name>
<dbReference type="RefSeq" id="WP_284279764.1">
    <property type="nucleotide sequence ID" value="NZ_BSOJ01000006.1"/>
</dbReference>
<dbReference type="PANTHER" id="PTHR43737">
    <property type="entry name" value="BLL7424 PROTEIN"/>
    <property type="match status" value="1"/>
</dbReference>
<dbReference type="InterPro" id="IPR006311">
    <property type="entry name" value="TAT_signal"/>
</dbReference>
<dbReference type="InterPro" id="IPR010869">
    <property type="entry name" value="DUF1501"/>
</dbReference>
<dbReference type="PROSITE" id="PS51318">
    <property type="entry name" value="TAT"/>
    <property type="match status" value="1"/>
</dbReference>
<organism evidence="1 2">
    <name type="scientific">Limnobacter litoralis</name>
    <dbReference type="NCBI Taxonomy" id="481366"/>
    <lineage>
        <taxon>Bacteria</taxon>
        <taxon>Pseudomonadati</taxon>
        <taxon>Pseudomonadota</taxon>
        <taxon>Betaproteobacteria</taxon>
        <taxon>Burkholderiales</taxon>
        <taxon>Burkholderiaceae</taxon>
        <taxon>Limnobacter</taxon>
    </lineage>
</organism>
<sequence length="461" mass="49827">MVSSTKPGFQSRRLFLKRSAQVAAMGAASPWAMGLNSLCEAAALHADDYKAIVCVFLYGGNDYANTVVPYDDVNHSAYAAVREGMAFDRDRLTATLLKPKTPLPQDMQFALAPDLAPLMPLFNQGQMAVQLNVGPLVEPTTFDTYKSGKVALPNKLFSHNDQQSAWQSDQPQLARSGWGGRIGDLMMAHNHKAALTCISVHGNALFVSGERAVSYQISPEGVIPFHCLQRPLYGSDQASEAALRLLMQRSPHVLEQAYLDVVQRSIALEKDLSAALGELPALKTTFPDNNPLAEQLKMVAQLLAAHPRLGLKRQVFMVGLGGFDTHDNLAGRHPELMQTLAAGLAAFQTSVQELGLEKQVCTFTASDFGRTLSSNGDGTDHGWGGHHFVIGGAVQGGRFYGTPEPTALTGPQYTDRGRLIPTTSTDQFAASLARWMGVPTSELPTICPNIQRFDLTPGLLV</sequence>
<dbReference type="EMBL" id="BSOJ01000006">
    <property type="protein sequence ID" value="GLR25416.1"/>
    <property type="molecule type" value="Genomic_DNA"/>
</dbReference>
<protein>
    <submittedName>
        <fullName evidence="1">Tat pathway signal protein</fullName>
    </submittedName>
</protein>
<accession>A0ABQ5YPM4</accession>
<dbReference type="PANTHER" id="PTHR43737:SF1">
    <property type="entry name" value="DUF1501 DOMAIN-CONTAINING PROTEIN"/>
    <property type="match status" value="1"/>
</dbReference>
<evidence type="ECO:0000313" key="2">
    <source>
        <dbReference type="Proteomes" id="UP001156664"/>
    </source>
</evidence>